<organism evidence="2 3">
    <name type="scientific">Xanthobacter autotrophicus (strain ATCC BAA-1158 / Py2)</name>
    <dbReference type="NCBI Taxonomy" id="78245"/>
    <lineage>
        <taxon>Bacteria</taxon>
        <taxon>Pseudomonadati</taxon>
        <taxon>Pseudomonadota</taxon>
        <taxon>Alphaproteobacteria</taxon>
        <taxon>Hyphomicrobiales</taxon>
        <taxon>Xanthobacteraceae</taxon>
        <taxon>Xanthobacter</taxon>
    </lineage>
</organism>
<evidence type="ECO:0000313" key="3">
    <source>
        <dbReference type="Proteomes" id="UP000002417"/>
    </source>
</evidence>
<accession>A7ICQ1</accession>
<feature type="chain" id="PRO_5002708591" evidence="1">
    <location>
        <begin position="21"/>
        <end position="465"/>
    </location>
</feature>
<keyword evidence="3" id="KW-1185">Reference proteome</keyword>
<keyword evidence="1" id="KW-0732">Signal</keyword>
<proteinExistence type="predicted"/>
<evidence type="ECO:0000256" key="1">
    <source>
        <dbReference type="SAM" id="SignalP"/>
    </source>
</evidence>
<evidence type="ECO:0000313" key="2">
    <source>
        <dbReference type="EMBL" id="ABS65794.1"/>
    </source>
</evidence>
<reference evidence="2 3" key="1">
    <citation type="submission" date="2007-07" db="EMBL/GenBank/DDBJ databases">
        <title>Complete sequence of chromosome of Xanthobacter autotrophicus Py2.</title>
        <authorList>
            <consortium name="US DOE Joint Genome Institute"/>
            <person name="Copeland A."/>
            <person name="Lucas S."/>
            <person name="Lapidus A."/>
            <person name="Barry K."/>
            <person name="Glavina del Rio T."/>
            <person name="Hammon N."/>
            <person name="Israni S."/>
            <person name="Dalin E."/>
            <person name="Tice H."/>
            <person name="Pitluck S."/>
            <person name="Sims D."/>
            <person name="Brettin T."/>
            <person name="Bruce D."/>
            <person name="Detter J.C."/>
            <person name="Han C."/>
            <person name="Tapia R."/>
            <person name="Brainard J."/>
            <person name="Schmutz J."/>
            <person name="Larimer F."/>
            <person name="Land M."/>
            <person name="Hauser L."/>
            <person name="Kyrpides N."/>
            <person name="Kim E."/>
            <person name="Ensigns S.A."/>
            <person name="Richardson P."/>
        </authorList>
    </citation>
    <scope>NUCLEOTIDE SEQUENCE [LARGE SCALE GENOMIC DNA]</scope>
    <source>
        <strain evidence="3">ATCC BAA-1158 / Py2</strain>
    </source>
</reference>
<dbReference type="EMBL" id="CP000781">
    <property type="protein sequence ID" value="ABS65794.1"/>
    <property type="molecule type" value="Genomic_DNA"/>
</dbReference>
<dbReference type="eggNOG" id="ENOG502ZF4G">
    <property type="taxonomic scope" value="Bacteria"/>
</dbReference>
<dbReference type="Proteomes" id="UP000002417">
    <property type="component" value="Chromosome"/>
</dbReference>
<sequence length="465" mass="46858">MRSILLAAMLMLGMASPARAQLVGTDTAPGSSCAGFPDGATRMTADADLDGKDVVLVCDGTTWNAVSGSSGGNTFSFRASGGSTTSNSLSLVTNLSQNYDPNSVWDESGAADRYQPTEAGDYFIYLTANGNGCANLQVDAEIRLNSTAVASTGVDGPDQPGVALSTVVNMNGTTDYIRFYATDNGECSTIENIQVGGFKISGGGSGGGGGGASVLNDLTDVDTAGLADGKVLMYSAGASGWVPGTVSGGGSTDVSFYAYQTSGQSIPGGAIQTAINFGAERFDTNNNFNLTTDRFTPTVAGKYILTAASDINGLTSGYAAEVSIYKNGSLYAWGSLADSTNGESMSVVSVVADANGSTDYFQVYIINIDSSSHSTGAGADTTYFTGALVGGGGGGAPTCTTRSFSGVGTTISVSCQASEILTGGGCKSASTPITDNNYPSAADTWTCSFDASSASNGVYAICCAF</sequence>
<dbReference type="AlphaFoldDB" id="A7ICQ1"/>
<dbReference type="InterPro" id="IPR008983">
    <property type="entry name" value="Tumour_necrosis_fac-like_dom"/>
</dbReference>
<dbReference type="STRING" id="78245.Xaut_0538"/>
<dbReference type="HOGENOM" id="CLU_587857_0_0_5"/>
<dbReference type="SUPFAM" id="SSF49842">
    <property type="entry name" value="TNF-like"/>
    <property type="match status" value="1"/>
</dbReference>
<name>A7ICQ1_XANP2</name>
<dbReference type="KEGG" id="xau:Xaut_0538"/>
<feature type="signal peptide" evidence="1">
    <location>
        <begin position="1"/>
        <end position="20"/>
    </location>
</feature>
<dbReference type="Gene3D" id="2.60.120.40">
    <property type="match status" value="1"/>
</dbReference>
<protein>
    <submittedName>
        <fullName evidence="2">Uncharacterized protein</fullName>
    </submittedName>
</protein>
<gene>
    <name evidence="2" type="ordered locus">Xaut_0538</name>
</gene>